<dbReference type="GO" id="GO:0033592">
    <property type="term" value="F:RNA strand annealing activity"/>
    <property type="evidence" value="ECO:0007669"/>
    <property type="project" value="InterPro"/>
</dbReference>
<dbReference type="AlphaFoldDB" id="A0A378KWC9"/>
<dbReference type="GO" id="GO:0034057">
    <property type="term" value="F:RNA strand-exchange activity"/>
    <property type="evidence" value="ECO:0007669"/>
    <property type="project" value="InterPro"/>
</dbReference>
<reference evidence="5 7" key="1">
    <citation type="submission" date="2015-11" db="EMBL/GenBank/DDBJ databases">
        <title>Genomic analysis of 38 Legionella species identifies large and diverse effector repertoires.</title>
        <authorList>
            <person name="Burstein D."/>
            <person name="Amaro F."/>
            <person name="Zusman T."/>
            <person name="Lifshitz Z."/>
            <person name="Cohen O."/>
            <person name="Gilbert J.A."/>
            <person name="Pupko T."/>
            <person name="Shuman H.A."/>
            <person name="Segal G."/>
        </authorList>
    </citation>
    <scope>NUCLEOTIDE SEQUENCE [LARGE SCALE GENOMIC DNA]</scope>
    <source>
        <strain evidence="5 7">ATCC 49507</strain>
    </source>
</reference>
<keyword evidence="3" id="KW-0143">Chaperone</keyword>
<dbReference type="Proteomes" id="UP000054639">
    <property type="component" value="Unassembled WGS sequence"/>
</dbReference>
<gene>
    <name evidence="6" type="primary">proQ_2</name>
    <name evidence="5" type="ORF">Lqua_1313</name>
    <name evidence="6" type="ORF">NCTC12376_01481</name>
</gene>
<evidence type="ECO:0000313" key="8">
    <source>
        <dbReference type="Proteomes" id="UP000254230"/>
    </source>
</evidence>
<dbReference type="Proteomes" id="UP000254230">
    <property type="component" value="Unassembled WGS sequence"/>
</dbReference>
<dbReference type="SMART" id="SM00945">
    <property type="entry name" value="ProQ"/>
    <property type="match status" value="1"/>
</dbReference>
<evidence type="ECO:0000256" key="1">
    <source>
        <dbReference type="ARBA" id="ARBA00022490"/>
    </source>
</evidence>
<dbReference type="InterPro" id="IPR016103">
    <property type="entry name" value="ProQ/FinO"/>
</dbReference>
<dbReference type="GO" id="GO:0005829">
    <property type="term" value="C:cytosol"/>
    <property type="evidence" value="ECO:0007669"/>
    <property type="project" value="TreeGrafter"/>
</dbReference>
<evidence type="ECO:0000256" key="3">
    <source>
        <dbReference type="ARBA" id="ARBA00023186"/>
    </source>
</evidence>
<name>A0A378KWC9_9GAMM</name>
<evidence type="ECO:0000313" key="7">
    <source>
        <dbReference type="Proteomes" id="UP000054639"/>
    </source>
</evidence>
<organism evidence="6 8">
    <name type="scientific">Legionella quateirensis</name>
    <dbReference type="NCBI Taxonomy" id="45072"/>
    <lineage>
        <taxon>Bacteria</taxon>
        <taxon>Pseudomonadati</taxon>
        <taxon>Pseudomonadota</taxon>
        <taxon>Gammaproteobacteria</taxon>
        <taxon>Legionellales</taxon>
        <taxon>Legionellaceae</taxon>
        <taxon>Legionella</taxon>
    </lineage>
</organism>
<feature type="domain" description="ProQ/FinO" evidence="4">
    <location>
        <begin position="27"/>
        <end position="140"/>
    </location>
</feature>
<protein>
    <submittedName>
        <fullName evidence="6">ProQ-like, activator of ProP osmoprotectant transporter</fullName>
    </submittedName>
</protein>
<accession>A0A378KWC9</accession>
<keyword evidence="2" id="KW-0694">RNA-binding</keyword>
<dbReference type="GO" id="GO:0010608">
    <property type="term" value="P:post-transcriptional regulation of gene expression"/>
    <property type="evidence" value="ECO:0007669"/>
    <property type="project" value="InterPro"/>
</dbReference>
<keyword evidence="7" id="KW-1185">Reference proteome</keyword>
<dbReference type="PANTHER" id="PTHR38106:SF1">
    <property type="entry name" value="RNA CHAPERONE PROQ"/>
    <property type="match status" value="1"/>
</dbReference>
<reference evidence="6 8" key="2">
    <citation type="submission" date="2018-06" db="EMBL/GenBank/DDBJ databases">
        <authorList>
            <consortium name="Pathogen Informatics"/>
            <person name="Doyle S."/>
        </authorList>
    </citation>
    <scope>NUCLEOTIDE SEQUENCE [LARGE SCALE GENOMIC DNA]</scope>
    <source>
        <strain evidence="6 8">NCTC12376</strain>
    </source>
</reference>
<dbReference type="EMBL" id="UGOW01000001">
    <property type="protein sequence ID" value="STY17668.1"/>
    <property type="molecule type" value="Genomic_DNA"/>
</dbReference>
<dbReference type="SUPFAM" id="SSF48657">
    <property type="entry name" value="FinO-like"/>
    <property type="match status" value="1"/>
</dbReference>
<proteinExistence type="predicted"/>
<sequence length="140" mass="16509">MLDYAISYDSLFKLKMYPSRTMNQQINPVKKDKLQIIDWLIEHFPNAFFKKGNQVKPLKIGIFDDIIDFYERLDSPPFSKKSLREALSYYSASPAYLNCQKPGIARVDIYGNEIDVVTPDQAKYAHQRFQERYNKKKETE</sequence>
<dbReference type="PANTHER" id="PTHR38106">
    <property type="entry name" value="RNA CHAPERONE PROQ"/>
    <property type="match status" value="1"/>
</dbReference>
<evidence type="ECO:0000259" key="4">
    <source>
        <dbReference type="SMART" id="SM00945"/>
    </source>
</evidence>
<dbReference type="Gene3D" id="1.10.1710.10">
    <property type="entry name" value="ProQ/FinO domain"/>
    <property type="match status" value="1"/>
</dbReference>
<dbReference type="Pfam" id="PF04352">
    <property type="entry name" value="ProQ"/>
    <property type="match status" value="1"/>
</dbReference>
<dbReference type="InterPro" id="IPR023529">
    <property type="entry name" value="ProQ"/>
</dbReference>
<dbReference type="STRING" id="45072.Lqua_1313"/>
<dbReference type="InterPro" id="IPR036442">
    <property type="entry name" value="ProQ/FinO_sf"/>
</dbReference>
<evidence type="ECO:0000313" key="6">
    <source>
        <dbReference type="EMBL" id="STY17668.1"/>
    </source>
</evidence>
<evidence type="ECO:0000256" key="2">
    <source>
        <dbReference type="ARBA" id="ARBA00022884"/>
    </source>
</evidence>
<evidence type="ECO:0000313" key="5">
    <source>
        <dbReference type="EMBL" id="KTD51086.1"/>
    </source>
</evidence>
<dbReference type="EMBL" id="LNYR01000012">
    <property type="protein sequence ID" value="KTD51086.1"/>
    <property type="molecule type" value="Genomic_DNA"/>
</dbReference>
<keyword evidence="1" id="KW-0963">Cytoplasm</keyword>